<keyword evidence="1" id="KW-1133">Transmembrane helix</keyword>
<dbReference type="Proteomes" id="UP001175271">
    <property type="component" value="Unassembled WGS sequence"/>
</dbReference>
<evidence type="ECO:0000313" key="2">
    <source>
        <dbReference type="EMBL" id="KAK0424742.1"/>
    </source>
</evidence>
<feature type="transmembrane region" description="Helical" evidence="1">
    <location>
        <begin position="34"/>
        <end position="58"/>
    </location>
</feature>
<sequence>MVSESFHTAAATVSAGCSLVILSLMIFFTGWGNLLYAVLGLSLAVAIAFNAFLSIQYYEKLRNSVAPIVTTVCLVVGIVASLISGIIIIISSAREGAKGKEILHAAAMYSFLSTIIGVVQILLLYFAPPPRFENINVDMSKKFQFGADVHKAAESGRPSSAEDAQDASV</sequence>
<keyword evidence="3" id="KW-1185">Reference proteome</keyword>
<feature type="transmembrane region" description="Helical" evidence="1">
    <location>
        <begin position="6"/>
        <end position="27"/>
    </location>
</feature>
<dbReference type="AlphaFoldDB" id="A0AA39M8D1"/>
<evidence type="ECO:0000256" key="1">
    <source>
        <dbReference type="SAM" id="Phobius"/>
    </source>
</evidence>
<accession>A0AA39M8D1</accession>
<proteinExistence type="predicted"/>
<comment type="caution">
    <text evidence="2">The sequence shown here is derived from an EMBL/GenBank/DDBJ whole genome shotgun (WGS) entry which is preliminary data.</text>
</comment>
<evidence type="ECO:0000313" key="3">
    <source>
        <dbReference type="Proteomes" id="UP001175271"/>
    </source>
</evidence>
<dbReference type="EMBL" id="JAUCMV010000001">
    <property type="protein sequence ID" value="KAK0424742.1"/>
    <property type="molecule type" value="Genomic_DNA"/>
</dbReference>
<protein>
    <submittedName>
        <fullName evidence="2">Uncharacterized protein</fullName>
    </submittedName>
</protein>
<keyword evidence="1" id="KW-0472">Membrane</keyword>
<feature type="transmembrane region" description="Helical" evidence="1">
    <location>
        <begin position="64"/>
        <end position="90"/>
    </location>
</feature>
<organism evidence="2 3">
    <name type="scientific">Steinernema hermaphroditum</name>
    <dbReference type="NCBI Taxonomy" id="289476"/>
    <lineage>
        <taxon>Eukaryota</taxon>
        <taxon>Metazoa</taxon>
        <taxon>Ecdysozoa</taxon>
        <taxon>Nematoda</taxon>
        <taxon>Chromadorea</taxon>
        <taxon>Rhabditida</taxon>
        <taxon>Tylenchina</taxon>
        <taxon>Panagrolaimomorpha</taxon>
        <taxon>Strongyloidoidea</taxon>
        <taxon>Steinernematidae</taxon>
        <taxon>Steinernema</taxon>
    </lineage>
</organism>
<keyword evidence="1" id="KW-0812">Transmembrane</keyword>
<feature type="transmembrane region" description="Helical" evidence="1">
    <location>
        <begin position="102"/>
        <end position="127"/>
    </location>
</feature>
<name>A0AA39M8D1_9BILA</name>
<gene>
    <name evidence="2" type="ORF">QR680_008825</name>
</gene>
<reference evidence="2" key="1">
    <citation type="submission" date="2023-06" db="EMBL/GenBank/DDBJ databases">
        <title>Genomic analysis of the entomopathogenic nematode Steinernema hermaphroditum.</title>
        <authorList>
            <person name="Schwarz E.M."/>
            <person name="Heppert J.K."/>
            <person name="Baniya A."/>
            <person name="Schwartz H.T."/>
            <person name="Tan C.-H."/>
            <person name="Antoshechkin I."/>
            <person name="Sternberg P.W."/>
            <person name="Goodrich-Blair H."/>
            <person name="Dillman A.R."/>
        </authorList>
    </citation>
    <scope>NUCLEOTIDE SEQUENCE</scope>
    <source>
        <strain evidence="2">PS9179</strain>
        <tissue evidence="2">Whole animal</tissue>
    </source>
</reference>